<sequence length="25" mass="2892">MIYGCIGRVRTATIELRLRSGLAWR</sequence>
<gene>
    <name evidence="1" type="ordered locus">CCNA_03992</name>
</gene>
<dbReference type="RefSeq" id="YP_009020564.1">
    <property type="nucleotide sequence ID" value="NC_011916.1"/>
</dbReference>
<keyword evidence="2" id="KW-1185">Reference proteome</keyword>
<dbReference type="AlphaFoldDB" id="A0A0H3J1S8"/>
<evidence type="ECO:0000313" key="1">
    <source>
        <dbReference type="EMBL" id="AHI88595.1"/>
    </source>
</evidence>
<accession>A0A0H3J1S8</accession>
<name>A0A0H3J1S8_CAUVN</name>
<dbReference type="GeneID" id="18668961"/>
<dbReference type="KEGG" id="ccs:CCNA_03992"/>
<organism evidence="1 2">
    <name type="scientific">Caulobacter vibrioides (strain NA1000 / CB15N)</name>
    <name type="common">Caulobacter crescentus</name>
    <dbReference type="NCBI Taxonomy" id="565050"/>
    <lineage>
        <taxon>Bacteria</taxon>
        <taxon>Pseudomonadati</taxon>
        <taxon>Pseudomonadota</taxon>
        <taxon>Alphaproteobacteria</taxon>
        <taxon>Caulobacterales</taxon>
        <taxon>Caulobacteraceae</taxon>
        <taxon>Caulobacter</taxon>
    </lineage>
</organism>
<proteinExistence type="predicted"/>
<evidence type="ECO:0000313" key="2">
    <source>
        <dbReference type="Proteomes" id="UP000001364"/>
    </source>
</evidence>
<dbReference type="Proteomes" id="UP000001364">
    <property type="component" value="Chromosome"/>
</dbReference>
<dbReference type="EMBL" id="CP001340">
    <property type="protein sequence ID" value="AHI88595.1"/>
    <property type="molecule type" value="Genomic_DNA"/>
</dbReference>
<reference evidence="1 2" key="1">
    <citation type="journal article" date="2010" name="J. Bacteriol.">
        <title>The genetic basis of laboratory adaptation in Caulobacter crescentus.</title>
        <authorList>
            <person name="Marks M.E."/>
            <person name="Castro-Rojas C.M."/>
            <person name="Teiling C."/>
            <person name="Du L."/>
            <person name="Kapatral V."/>
            <person name="Walunas T.L."/>
            <person name="Crosson S."/>
        </authorList>
    </citation>
    <scope>NUCLEOTIDE SEQUENCE [LARGE SCALE GENOMIC DNA]</scope>
    <source>
        <strain evidence="2">NA1000 / CB15N</strain>
    </source>
</reference>
<dbReference type="HOGENOM" id="CLU_3418835_0_0_5"/>
<dbReference type="RefSeq" id="WP_024265946.1">
    <property type="nucleotide sequence ID" value="NC_011916.1"/>
</dbReference>
<protein>
    <submittedName>
        <fullName evidence="1">UDP-glucose 6-dehydrogenase-related protein</fullName>
    </submittedName>
</protein>